<dbReference type="EnsemblPlants" id="OPUNC05G15130.1">
    <property type="protein sequence ID" value="OPUNC05G15130.1"/>
    <property type="gene ID" value="OPUNC05G15130"/>
</dbReference>
<dbReference type="Gramene" id="OPUNC05G15110.1">
    <property type="protein sequence ID" value="OPUNC05G15110.1"/>
    <property type="gene ID" value="OPUNC05G15110"/>
</dbReference>
<name>A0A0E0L2S0_ORYPU</name>
<organism evidence="1">
    <name type="scientific">Oryza punctata</name>
    <name type="common">Red rice</name>
    <dbReference type="NCBI Taxonomy" id="4537"/>
    <lineage>
        <taxon>Eukaryota</taxon>
        <taxon>Viridiplantae</taxon>
        <taxon>Streptophyta</taxon>
        <taxon>Embryophyta</taxon>
        <taxon>Tracheophyta</taxon>
        <taxon>Spermatophyta</taxon>
        <taxon>Magnoliopsida</taxon>
        <taxon>Liliopsida</taxon>
        <taxon>Poales</taxon>
        <taxon>Poaceae</taxon>
        <taxon>BOP clade</taxon>
        <taxon>Oryzoideae</taxon>
        <taxon>Oryzeae</taxon>
        <taxon>Oryzinae</taxon>
        <taxon>Oryza</taxon>
    </lineage>
</organism>
<dbReference type="AlphaFoldDB" id="A0A0E0L2S0"/>
<reference evidence="1" key="1">
    <citation type="submission" date="2015-04" db="UniProtKB">
        <authorList>
            <consortium name="EnsemblPlants"/>
        </authorList>
    </citation>
    <scope>IDENTIFICATION</scope>
</reference>
<dbReference type="EnsemblPlants" id="OPUNC05G15110.1">
    <property type="protein sequence ID" value="OPUNC05G15110.1"/>
    <property type="gene ID" value="OPUNC05G15110"/>
</dbReference>
<reference evidence="1" key="2">
    <citation type="submission" date="2018-05" db="EMBL/GenBank/DDBJ databases">
        <title>OpunRS2 (Oryza punctata Reference Sequence Version 2).</title>
        <authorList>
            <person name="Zhang J."/>
            <person name="Kudrna D."/>
            <person name="Lee S."/>
            <person name="Talag J."/>
            <person name="Welchert J."/>
            <person name="Wing R.A."/>
        </authorList>
    </citation>
    <scope>NUCLEOTIDE SEQUENCE [LARGE SCALE GENOMIC DNA]</scope>
</reference>
<dbReference type="Proteomes" id="UP000026962">
    <property type="component" value="Chromosome 5"/>
</dbReference>
<keyword evidence="2" id="KW-1185">Reference proteome</keyword>
<dbReference type="HOGENOM" id="CLU_191770_0_0_1"/>
<evidence type="ECO:0000313" key="1">
    <source>
        <dbReference type="EnsemblPlants" id="OPUNC05G15110.1"/>
    </source>
</evidence>
<protein>
    <submittedName>
        <fullName evidence="1">Uncharacterized protein</fullName>
    </submittedName>
</protein>
<proteinExistence type="predicted"/>
<accession>A0A0E0L2S0</accession>
<dbReference type="Gramene" id="OPUNC05G15130.1">
    <property type="protein sequence ID" value="OPUNC05G15130.1"/>
    <property type="gene ID" value="OPUNC05G15130"/>
</dbReference>
<evidence type="ECO:0000313" key="2">
    <source>
        <dbReference type="Proteomes" id="UP000026962"/>
    </source>
</evidence>
<sequence length="86" mass="9736">MDDGRTVTIIEDAARIPKRLRGNTFRGARQLTQHLKWYGPPKPGCDEPEEMLFEDDDDDEILESFGEKERELKACTSCGDVGHIAN</sequence>